<proteinExistence type="predicted"/>
<sequence length="65" mass="7108">MSSGCIEELRFLEKARAREPFRAAPVAAVDCALRCGASCCGRNLEKGAVALRENQPADRRRFIIG</sequence>
<accession>A0A069P748</accession>
<reference evidence="1 2" key="1">
    <citation type="submission" date="2014-03" db="EMBL/GenBank/DDBJ databases">
        <title>Draft Genome Sequences of Four Burkholderia Strains.</title>
        <authorList>
            <person name="Liu X.Y."/>
            <person name="Li C.X."/>
            <person name="Xu J.H."/>
        </authorList>
    </citation>
    <scope>NUCLEOTIDE SEQUENCE [LARGE SCALE GENOMIC DNA]</scope>
    <source>
        <strain evidence="1 2">R27</strain>
    </source>
</reference>
<dbReference type="EMBL" id="JFHE01000004">
    <property type="protein sequence ID" value="KDR36327.1"/>
    <property type="molecule type" value="Genomic_DNA"/>
</dbReference>
<name>A0A069P748_9BURK</name>
<protein>
    <submittedName>
        <fullName evidence="1">Uncharacterized protein</fullName>
    </submittedName>
</protein>
<dbReference type="STRING" id="1071679.BG57_20870"/>
<organism evidence="1 2">
    <name type="scientific">Caballeronia grimmiae</name>
    <dbReference type="NCBI Taxonomy" id="1071679"/>
    <lineage>
        <taxon>Bacteria</taxon>
        <taxon>Pseudomonadati</taxon>
        <taxon>Pseudomonadota</taxon>
        <taxon>Betaproteobacteria</taxon>
        <taxon>Burkholderiales</taxon>
        <taxon>Burkholderiaceae</taxon>
        <taxon>Caballeronia</taxon>
    </lineage>
</organism>
<dbReference type="Proteomes" id="UP000027439">
    <property type="component" value="Unassembled WGS sequence"/>
</dbReference>
<comment type="caution">
    <text evidence="1">The sequence shown here is derived from an EMBL/GenBank/DDBJ whole genome shotgun (WGS) entry which is preliminary data.</text>
</comment>
<evidence type="ECO:0000313" key="2">
    <source>
        <dbReference type="Proteomes" id="UP000027439"/>
    </source>
</evidence>
<gene>
    <name evidence="1" type="ORF">BG57_20870</name>
</gene>
<evidence type="ECO:0000313" key="1">
    <source>
        <dbReference type="EMBL" id="KDR36327.1"/>
    </source>
</evidence>
<dbReference type="AlphaFoldDB" id="A0A069P748"/>